<name>A0A0F9TDC2_9ZZZZ</name>
<keyword evidence="1" id="KW-0472">Membrane</keyword>
<dbReference type="EMBL" id="LAZR01001300">
    <property type="protein sequence ID" value="KKN46991.1"/>
    <property type="molecule type" value="Genomic_DNA"/>
</dbReference>
<organism evidence="2">
    <name type="scientific">marine sediment metagenome</name>
    <dbReference type="NCBI Taxonomy" id="412755"/>
    <lineage>
        <taxon>unclassified sequences</taxon>
        <taxon>metagenomes</taxon>
        <taxon>ecological metagenomes</taxon>
    </lineage>
</organism>
<feature type="transmembrane region" description="Helical" evidence="1">
    <location>
        <begin position="12"/>
        <end position="30"/>
    </location>
</feature>
<keyword evidence="1" id="KW-0812">Transmembrane</keyword>
<dbReference type="AlphaFoldDB" id="A0A0F9TDC2"/>
<keyword evidence="1" id="KW-1133">Transmembrane helix</keyword>
<comment type="caution">
    <text evidence="2">The sequence shown here is derived from an EMBL/GenBank/DDBJ whole genome shotgun (WGS) entry which is preliminary data.</text>
</comment>
<proteinExistence type="predicted"/>
<reference evidence="2" key="1">
    <citation type="journal article" date="2015" name="Nature">
        <title>Complex archaea that bridge the gap between prokaryotes and eukaryotes.</title>
        <authorList>
            <person name="Spang A."/>
            <person name="Saw J.H."/>
            <person name="Jorgensen S.L."/>
            <person name="Zaremba-Niedzwiedzka K."/>
            <person name="Martijn J."/>
            <person name="Lind A.E."/>
            <person name="van Eijk R."/>
            <person name="Schleper C."/>
            <person name="Guy L."/>
            <person name="Ettema T.J."/>
        </authorList>
    </citation>
    <scope>NUCLEOTIDE SEQUENCE</scope>
</reference>
<accession>A0A0F9TDC2</accession>
<protein>
    <submittedName>
        <fullName evidence="2">Uncharacterized protein</fullName>
    </submittedName>
</protein>
<gene>
    <name evidence="2" type="ORF">LCGC14_0667310</name>
</gene>
<sequence length="79" mass="8801">MANFRFGTGRFGYDWFGILTGALSVLVNYIKSLFTDKTIESAMTVKSVYSVMTVKDISDVTYQKSCVSVMSEREVVAIP</sequence>
<evidence type="ECO:0000313" key="2">
    <source>
        <dbReference type="EMBL" id="KKN46991.1"/>
    </source>
</evidence>
<evidence type="ECO:0000256" key="1">
    <source>
        <dbReference type="SAM" id="Phobius"/>
    </source>
</evidence>